<comment type="caution">
    <text evidence="2">The sequence shown here is derived from an EMBL/GenBank/DDBJ whole genome shotgun (WGS) entry which is preliminary data.</text>
</comment>
<accession>A0ABC9YIK4</accession>
<reference evidence="2 3" key="1">
    <citation type="submission" date="2024-06" db="EMBL/GenBank/DDBJ databases">
        <title>The draft genome of Grus japonensis, version 3.</title>
        <authorList>
            <person name="Nabeshima K."/>
            <person name="Suzuki S."/>
            <person name="Onuma M."/>
        </authorList>
    </citation>
    <scope>NUCLEOTIDE SEQUENCE [LARGE SCALE GENOMIC DNA]</scope>
    <source>
        <strain evidence="2 3">451A</strain>
    </source>
</reference>
<dbReference type="PANTHER" id="PTHR33332">
    <property type="entry name" value="REVERSE TRANSCRIPTASE DOMAIN-CONTAINING PROTEIN"/>
    <property type="match status" value="1"/>
</dbReference>
<keyword evidence="3" id="KW-1185">Reference proteome</keyword>
<protein>
    <submittedName>
        <fullName evidence="2">E3 ubiquitin-protein ligase UHRF2</fullName>
    </submittedName>
</protein>
<feature type="domain" description="UHRF1 tandem tudor" evidence="1">
    <location>
        <begin position="65"/>
        <end position="141"/>
    </location>
</feature>
<dbReference type="Proteomes" id="UP001623348">
    <property type="component" value="Unassembled WGS sequence"/>
</dbReference>
<sequence>MSKWRSVTSGVPQGSILGLELFNIFVGDMDSGIECTLSKFADNTKLCGVVDTLEGRDTIQRDLDRLERYPENGIVEMDTKNLRPRARTILKWSELKVGDVVMVNYNVEAPEERGFWFDAEITSLREISRTNKEVHAKILLG</sequence>
<dbReference type="InterPro" id="IPR014722">
    <property type="entry name" value="Rib_uL2_dom2"/>
</dbReference>
<dbReference type="EMBL" id="BAAFJT010000321">
    <property type="protein sequence ID" value="GAB0209894.1"/>
    <property type="molecule type" value="Genomic_DNA"/>
</dbReference>
<evidence type="ECO:0000313" key="2">
    <source>
        <dbReference type="EMBL" id="GAB0209894.1"/>
    </source>
</evidence>
<dbReference type="InterPro" id="IPR021991">
    <property type="entry name" value="TTD_dom"/>
</dbReference>
<dbReference type="FunFam" id="2.30.30.30:FF:000142">
    <property type="entry name" value="E3 ubiquitin-protein ligase UHRF2"/>
    <property type="match status" value="1"/>
</dbReference>
<dbReference type="Pfam" id="PF12148">
    <property type="entry name" value="TTD"/>
    <property type="match status" value="1"/>
</dbReference>
<evidence type="ECO:0000313" key="3">
    <source>
        <dbReference type="Proteomes" id="UP001623348"/>
    </source>
</evidence>
<dbReference type="AlphaFoldDB" id="A0ABC9YIK4"/>
<gene>
    <name evidence="2" type="ORF">GRJ2_003455100</name>
</gene>
<name>A0ABC9YIK4_GRUJA</name>
<proteinExistence type="predicted"/>
<organism evidence="2 3">
    <name type="scientific">Grus japonensis</name>
    <name type="common">Japanese crane</name>
    <name type="synonym">Red-crowned crane</name>
    <dbReference type="NCBI Taxonomy" id="30415"/>
    <lineage>
        <taxon>Eukaryota</taxon>
        <taxon>Metazoa</taxon>
        <taxon>Chordata</taxon>
        <taxon>Craniata</taxon>
        <taxon>Vertebrata</taxon>
        <taxon>Euteleostomi</taxon>
        <taxon>Archelosauria</taxon>
        <taxon>Archosauria</taxon>
        <taxon>Dinosauria</taxon>
        <taxon>Saurischia</taxon>
        <taxon>Theropoda</taxon>
        <taxon>Coelurosauria</taxon>
        <taxon>Aves</taxon>
        <taxon>Neognathae</taxon>
        <taxon>Neoaves</taxon>
        <taxon>Gruiformes</taxon>
        <taxon>Gruidae</taxon>
        <taxon>Grus</taxon>
    </lineage>
</organism>
<dbReference type="Gene3D" id="2.30.30.30">
    <property type="match status" value="1"/>
</dbReference>
<evidence type="ECO:0000259" key="1">
    <source>
        <dbReference type="Pfam" id="PF12148"/>
    </source>
</evidence>